<evidence type="ECO:0000313" key="3">
    <source>
        <dbReference type="EMBL" id="CAJ1976555.1"/>
    </source>
</evidence>
<dbReference type="AlphaFoldDB" id="A0AA86W1F1"/>
<organism evidence="3 4">
    <name type="scientific">Sphenostylis stenocarpa</name>
    <dbReference type="NCBI Taxonomy" id="92480"/>
    <lineage>
        <taxon>Eukaryota</taxon>
        <taxon>Viridiplantae</taxon>
        <taxon>Streptophyta</taxon>
        <taxon>Embryophyta</taxon>
        <taxon>Tracheophyta</taxon>
        <taxon>Spermatophyta</taxon>
        <taxon>Magnoliopsida</taxon>
        <taxon>eudicotyledons</taxon>
        <taxon>Gunneridae</taxon>
        <taxon>Pentapetalae</taxon>
        <taxon>rosids</taxon>
        <taxon>fabids</taxon>
        <taxon>Fabales</taxon>
        <taxon>Fabaceae</taxon>
        <taxon>Papilionoideae</taxon>
        <taxon>50 kb inversion clade</taxon>
        <taxon>NPAAA clade</taxon>
        <taxon>indigoferoid/millettioid clade</taxon>
        <taxon>Phaseoleae</taxon>
        <taxon>Sphenostylis</taxon>
    </lineage>
</organism>
<dbReference type="PANTHER" id="PTHR36786">
    <property type="entry name" value="2-ISOPROPYLMALATE SYNTHASE"/>
    <property type="match status" value="1"/>
</dbReference>
<protein>
    <recommendedName>
        <fullName evidence="2">DUF7812 domain-containing protein</fullName>
    </recommendedName>
</protein>
<dbReference type="PANTHER" id="PTHR36786:SF1">
    <property type="entry name" value="2-ISOPROPYLMALATE SYNTHASE"/>
    <property type="match status" value="1"/>
</dbReference>
<name>A0AA86W1F1_9FABA</name>
<gene>
    <name evidence="3" type="ORF">AYBTSS11_LOCUS28693</name>
</gene>
<feature type="compositionally biased region" description="Basic and acidic residues" evidence="1">
    <location>
        <begin position="665"/>
        <end position="674"/>
    </location>
</feature>
<dbReference type="Proteomes" id="UP001189624">
    <property type="component" value="Chromosome 10"/>
</dbReference>
<keyword evidence="4" id="KW-1185">Reference proteome</keyword>
<proteinExistence type="predicted"/>
<accession>A0AA86W1F1</accession>
<evidence type="ECO:0000256" key="1">
    <source>
        <dbReference type="SAM" id="MobiDB-lite"/>
    </source>
</evidence>
<dbReference type="Gramene" id="rna-AYBTSS11_LOCUS28693">
    <property type="protein sequence ID" value="CAJ1976555.1"/>
    <property type="gene ID" value="gene-AYBTSS11_LOCUS28693"/>
</dbReference>
<feature type="region of interest" description="Disordered" evidence="1">
    <location>
        <begin position="665"/>
        <end position="686"/>
    </location>
</feature>
<dbReference type="Pfam" id="PF25104">
    <property type="entry name" value="DUF7812"/>
    <property type="match status" value="1"/>
</dbReference>
<evidence type="ECO:0000313" key="4">
    <source>
        <dbReference type="Proteomes" id="UP001189624"/>
    </source>
</evidence>
<evidence type="ECO:0000259" key="2">
    <source>
        <dbReference type="Pfam" id="PF25104"/>
    </source>
</evidence>
<feature type="domain" description="DUF7812" evidence="2">
    <location>
        <begin position="78"/>
        <end position="548"/>
    </location>
</feature>
<dbReference type="EMBL" id="OY731407">
    <property type="protein sequence ID" value="CAJ1976555.1"/>
    <property type="molecule type" value="Genomic_DNA"/>
</dbReference>
<dbReference type="InterPro" id="IPR056714">
    <property type="entry name" value="DUF7812"/>
</dbReference>
<reference evidence="3" key="1">
    <citation type="submission" date="2023-10" db="EMBL/GenBank/DDBJ databases">
        <authorList>
            <person name="Domelevo Entfellner J.-B."/>
        </authorList>
    </citation>
    <scope>NUCLEOTIDE SEQUENCE</scope>
</reference>
<sequence>MEDAKKLYHSLSNFTVQDPILEGKDHRSVCETLFHQLHSSFHQFFSALPLRHLHDPHSRPLPHTHSRLWPIVEDLSIILRCCLLLLTLPLSDQKFLLLKCRSLLRILNSFLSLHVTEHRVLRFRNFLSDVDLDLDDSCRPFLRALLEVTRKQTTVVPKLVFADELLRHQSLRRYFMIADSVSSIHEKLFVCHVNQGDITSVLEVLSTHFLLSVSDEKAVEDFTIRLFLHRDKDFRFPELNLAPSIVLLHDPVVLSAPKMFQAHIVSMVSEAIGSGLSTEILSNFHLTALQKSVILYSTHMFCLQIDGFGVEMKFFNNSYLLNRGQPKFESYIQQGTRNRLNHVLSKSDDSWDSNGCKLSSKTKDDLLAEYIAFMKERQYIFVDSFREVVTSILNCIIHQAFSEEATGDAVFNIKENTSAQDICLLASVLKLMSVSLLQAIKCLGNSGDSDCLKTMGSAIVREKYDLLISIIDQFEQVKFCLPIQTFLYDAMLGQKSSYKVSKSLFVHFTGLLSLCFSNGLELLAKGCISVLMALMYLFVFEEGNLLALGSLRGLSLRPCLSEISSDKNGKGARVKQSIYKVAAEFRRVQSCNLRTDSFTSYNEDATEKTCNGEMFLNCILGDPKKLYDYDELADFLECKTGKDYSKWLNGREVYRNRRYQKKQELRKTKKETFRKSSQFKRIGQPL</sequence>